<feature type="transmembrane region" description="Helical" evidence="2">
    <location>
        <begin position="105"/>
        <end position="127"/>
    </location>
</feature>
<evidence type="ECO:0000256" key="1">
    <source>
        <dbReference type="SAM" id="MobiDB-lite"/>
    </source>
</evidence>
<comment type="caution">
    <text evidence="3">The sequence shown here is derived from an EMBL/GenBank/DDBJ whole genome shotgun (WGS) entry which is preliminary data.</text>
</comment>
<keyword evidence="2" id="KW-0812">Transmembrane</keyword>
<feature type="transmembrane region" description="Helical" evidence="2">
    <location>
        <begin position="147"/>
        <end position="165"/>
    </location>
</feature>
<dbReference type="PANTHER" id="PTHR37305">
    <property type="entry name" value="INTEGRAL MEMBRANE PROTEIN-RELATED"/>
    <property type="match status" value="1"/>
</dbReference>
<feature type="compositionally biased region" description="Basic residues" evidence="1">
    <location>
        <begin position="252"/>
        <end position="269"/>
    </location>
</feature>
<evidence type="ECO:0000313" key="3">
    <source>
        <dbReference type="EMBL" id="MBM6850057.1"/>
    </source>
</evidence>
<keyword evidence="4" id="KW-1185">Reference proteome</keyword>
<dbReference type="EMBL" id="JACSNX010000001">
    <property type="protein sequence ID" value="MBM6850057.1"/>
    <property type="molecule type" value="Genomic_DNA"/>
</dbReference>
<dbReference type="Pfam" id="PF12730">
    <property type="entry name" value="ABC2_membrane_4"/>
    <property type="match status" value="1"/>
</dbReference>
<dbReference type="RefSeq" id="WP_204801697.1">
    <property type="nucleotide sequence ID" value="NZ_JACSNX010000001.1"/>
</dbReference>
<evidence type="ECO:0000313" key="4">
    <source>
        <dbReference type="Proteomes" id="UP000719500"/>
    </source>
</evidence>
<feature type="transmembrane region" description="Helical" evidence="2">
    <location>
        <begin position="177"/>
        <end position="200"/>
    </location>
</feature>
<dbReference type="PANTHER" id="PTHR37305:SF1">
    <property type="entry name" value="MEMBRANE PROTEIN"/>
    <property type="match status" value="1"/>
</dbReference>
<sequence length="269" mass="29072">MWKMIQTEWWKLRRCQILLVGIVALALCPVVQYGTQLIVNPEIRDPNYDMLHLFSSVVWGNTQVFLPISLVMIGGWLIDRENTHDTMKNLLTVPVSYPKLLGGKLAVTALLSLLFGLYSVAVTVLTGTLAGLPGLTPGVILQQGGQVVAAALTTFLVCMPMILIFGQMRGAYLGGSILTFFLGYCILFFKSGFLLSAYPFSAALVLAGFDMQEYNGATEAPSIPLALLGMAAVIGLTAAILMLSRPSSKAGSTKKKRAGGRRQAGRRTR</sequence>
<gene>
    <name evidence="3" type="ORF">H9X91_01225</name>
</gene>
<feature type="transmembrane region" description="Helical" evidence="2">
    <location>
        <begin position="56"/>
        <end position="78"/>
    </location>
</feature>
<feature type="transmembrane region" description="Helical" evidence="2">
    <location>
        <begin position="220"/>
        <end position="243"/>
    </location>
</feature>
<proteinExistence type="predicted"/>
<organism evidence="3 4">
    <name type="scientific">Oscillibacter valericigenes</name>
    <dbReference type="NCBI Taxonomy" id="351091"/>
    <lineage>
        <taxon>Bacteria</taxon>
        <taxon>Bacillati</taxon>
        <taxon>Bacillota</taxon>
        <taxon>Clostridia</taxon>
        <taxon>Eubacteriales</taxon>
        <taxon>Oscillospiraceae</taxon>
        <taxon>Oscillibacter</taxon>
    </lineage>
</organism>
<reference evidence="3 4" key="1">
    <citation type="journal article" date="2021" name="Sci. Rep.">
        <title>The distribution of antibiotic resistance genes in chicken gut microbiota commensals.</title>
        <authorList>
            <person name="Juricova H."/>
            <person name="Matiasovicova J."/>
            <person name="Kubasova T."/>
            <person name="Cejkova D."/>
            <person name="Rychlik I."/>
        </authorList>
    </citation>
    <scope>NUCLEOTIDE SEQUENCE [LARGE SCALE GENOMIC DNA]</scope>
    <source>
        <strain evidence="3 4">An411</strain>
    </source>
</reference>
<name>A0ABS2FR33_9FIRM</name>
<evidence type="ECO:0000256" key="2">
    <source>
        <dbReference type="SAM" id="Phobius"/>
    </source>
</evidence>
<feature type="region of interest" description="Disordered" evidence="1">
    <location>
        <begin position="247"/>
        <end position="269"/>
    </location>
</feature>
<accession>A0ABS2FR33</accession>
<dbReference type="Proteomes" id="UP000719500">
    <property type="component" value="Unassembled WGS sequence"/>
</dbReference>
<keyword evidence="2" id="KW-1133">Transmembrane helix</keyword>
<protein>
    <submittedName>
        <fullName evidence="3">ABC transporter permease</fullName>
    </submittedName>
</protein>
<keyword evidence="2" id="KW-0472">Membrane</keyword>